<dbReference type="SUPFAM" id="SSF55811">
    <property type="entry name" value="Nudix"/>
    <property type="match status" value="1"/>
</dbReference>
<evidence type="ECO:0000256" key="4">
    <source>
        <dbReference type="SAM" id="MobiDB-lite"/>
    </source>
</evidence>
<dbReference type="EMBL" id="SDKK01000001">
    <property type="protein sequence ID" value="TYC62136.1"/>
    <property type="molecule type" value="Genomic_DNA"/>
</dbReference>
<feature type="domain" description="Nudix hydrolase" evidence="5">
    <location>
        <begin position="83"/>
        <end position="221"/>
    </location>
</feature>
<keyword evidence="7" id="KW-1185">Reference proteome</keyword>
<comment type="caution">
    <text evidence="6">The sequence shown here is derived from an EMBL/GenBank/DDBJ whole genome shotgun (WGS) entry which is preliminary data.</text>
</comment>
<organism evidence="6 7">
    <name type="scientific">Zoogloea oleivorans</name>
    <dbReference type="NCBI Taxonomy" id="1552750"/>
    <lineage>
        <taxon>Bacteria</taxon>
        <taxon>Pseudomonadati</taxon>
        <taxon>Pseudomonadota</taxon>
        <taxon>Betaproteobacteria</taxon>
        <taxon>Rhodocyclales</taxon>
        <taxon>Zoogloeaceae</taxon>
        <taxon>Zoogloea</taxon>
    </lineage>
</organism>
<evidence type="ECO:0000259" key="5">
    <source>
        <dbReference type="PROSITE" id="PS51462"/>
    </source>
</evidence>
<evidence type="ECO:0000313" key="6">
    <source>
        <dbReference type="EMBL" id="TYC62136.1"/>
    </source>
</evidence>
<gene>
    <name evidence="6" type="ORF">ETQ85_00840</name>
</gene>
<proteinExistence type="predicted"/>
<dbReference type="PROSITE" id="PS51462">
    <property type="entry name" value="NUDIX"/>
    <property type="match status" value="1"/>
</dbReference>
<name>A0A6C2D7W6_9RHOO</name>
<dbReference type="PANTHER" id="PTHR43046:SF12">
    <property type="entry name" value="GDP-MANNOSE MANNOSYL HYDROLASE"/>
    <property type="match status" value="1"/>
</dbReference>
<dbReference type="Gene3D" id="3.90.79.10">
    <property type="entry name" value="Nucleoside Triphosphate Pyrophosphohydrolase"/>
    <property type="match status" value="1"/>
</dbReference>
<dbReference type="InterPro" id="IPR015797">
    <property type="entry name" value="NUDIX_hydrolase-like_dom_sf"/>
</dbReference>
<dbReference type="Proteomes" id="UP000389128">
    <property type="component" value="Unassembled WGS sequence"/>
</dbReference>
<dbReference type="Pfam" id="PF00293">
    <property type="entry name" value="NUDIX"/>
    <property type="match status" value="1"/>
</dbReference>
<keyword evidence="2" id="KW-0378">Hydrolase</keyword>
<dbReference type="OrthoDB" id="542521at2"/>
<keyword evidence="3" id="KW-0460">Magnesium</keyword>
<evidence type="ECO:0000256" key="1">
    <source>
        <dbReference type="ARBA" id="ARBA00001946"/>
    </source>
</evidence>
<reference evidence="6 7" key="1">
    <citation type="submission" date="2019-01" db="EMBL/GenBank/DDBJ databases">
        <title>Zoogloea oleivorans genome sequencing and assembly.</title>
        <authorList>
            <person name="Tancsics A."/>
            <person name="Farkas M."/>
            <person name="Kriszt B."/>
            <person name="Maroti G."/>
            <person name="Horvath B."/>
        </authorList>
    </citation>
    <scope>NUCLEOTIDE SEQUENCE [LARGE SCALE GENOMIC DNA]</scope>
    <source>
        <strain evidence="6 7">Buc</strain>
    </source>
</reference>
<dbReference type="PANTHER" id="PTHR43046">
    <property type="entry name" value="GDP-MANNOSE MANNOSYL HYDROLASE"/>
    <property type="match status" value="1"/>
</dbReference>
<evidence type="ECO:0000256" key="2">
    <source>
        <dbReference type="ARBA" id="ARBA00022801"/>
    </source>
</evidence>
<sequence>MNVSTNPIPAPDERQHAIRAGRGGGQTGKSRQAWKAGSSWAYDGWLLCGASSANGGQTPFLQRTRKIVMDERSRFVELVRDLPLISVDLVLVRDGREVLLGLRTNRPAQGSWFVPGGRVLKNEKRADALARVAARELGIPDIHALNPVFLGPFEHFYPDCFAGDMGVSTHYVVLAHRINVPAGFEIPGQDDQHEALRWWALDAAAESESVHAYTRDYLPLL</sequence>
<protein>
    <submittedName>
        <fullName evidence="6">NUDIX domain-containing protein</fullName>
    </submittedName>
</protein>
<dbReference type="AlphaFoldDB" id="A0A6C2D7W6"/>
<dbReference type="GO" id="GO:0016787">
    <property type="term" value="F:hydrolase activity"/>
    <property type="evidence" value="ECO:0007669"/>
    <property type="project" value="UniProtKB-KW"/>
</dbReference>
<dbReference type="CDD" id="cd03430">
    <property type="entry name" value="NUDIX_GDPMH_NudD"/>
    <property type="match status" value="1"/>
</dbReference>
<accession>A0A6C2D7W6</accession>
<comment type="cofactor">
    <cofactor evidence="1">
        <name>Mg(2+)</name>
        <dbReference type="ChEBI" id="CHEBI:18420"/>
    </cofactor>
</comment>
<dbReference type="InterPro" id="IPR000086">
    <property type="entry name" value="NUDIX_hydrolase_dom"/>
</dbReference>
<evidence type="ECO:0000313" key="7">
    <source>
        <dbReference type="Proteomes" id="UP000389128"/>
    </source>
</evidence>
<evidence type="ECO:0000256" key="3">
    <source>
        <dbReference type="ARBA" id="ARBA00022842"/>
    </source>
</evidence>
<feature type="region of interest" description="Disordered" evidence="4">
    <location>
        <begin position="1"/>
        <end position="31"/>
    </location>
</feature>